<protein>
    <submittedName>
        <fullName evidence="1">Uncharacterized protein</fullName>
    </submittedName>
</protein>
<proteinExistence type="predicted"/>
<reference evidence="1" key="1">
    <citation type="journal article" date="2020" name="New Phytol.">
        <title>Comparative genomics reveals dynamic genome evolution in host specialist ectomycorrhizal fungi.</title>
        <authorList>
            <person name="Lofgren L.A."/>
            <person name="Nguyen N.H."/>
            <person name="Vilgalys R."/>
            <person name="Ruytinx J."/>
            <person name="Liao H.L."/>
            <person name="Branco S."/>
            <person name="Kuo A."/>
            <person name="LaButti K."/>
            <person name="Lipzen A."/>
            <person name="Andreopoulos W."/>
            <person name="Pangilinan J."/>
            <person name="Riley R."/>
            <person name="Hundley H."/>
            <person name="Na H."/>
            <person name="Barry K."/>
            <person name="Grigoriev I.V."/>
            <person name="Stajich J.E."/>
            <person name="Kennedy P.G."/>
        </authorList>
    </citation>
    <scope>NUCLEOTIDE SEQUENCE</scope>
    <source>
        <strain evidence="1">DOB743</strain>
    </source>
</reference>
<dbReference type="AlphaFoldDB" id="A0A9P6ZPP7"/>
<sequence length="102" mass="11763">MGFVPRTPVLVVVRCHAVVRCYLAVVRCHLAVVRCYLVLYAATSLYVFHLVTTPAQLYMHIPLPTSLYPYTRLHSICTYFATATSRHLRITRVHQRCFNLLV</sequence>
<evidence type="ECO:0000313" key="2">
    <source>
        <dbReference type="Proteomes" id="UP000714275"/>
    </source>
</evidence>
<name>A0A9P6ZPP7_9AGAM</name>
<dbReference type="EMBL" id="JABBWD010000041">
    <property type="protein sequence ID" value="KAG1774439.1"/>
    <property type="molecule type" value="Genomic_DNA"/>
</dbReference>
<comment type="caution">
    <text evidence="1">The sequence shown here is derived from an EMBL/GenBank/DDBJ whole genome shotgun (WGS) entry which is preliminary data.</text>
</comment>
<keyword evidence="2" id="KW-1185">Reference proteome</keyword>
<gene>
    <name evidence="1" type="ORF">EV702DRAFT_523898</name>
</gene>
<organism evidence="1 2">
    <name type="scientific">Suillus placidus</name>
    <dbReference type="NCBI Taxonomy" id="48579"/>
    <lineage>
        <taxon>Eukaryota</taxon>
        <taxon>Fungi</taxon>
        <taxon>Dikarya</taxon>
        <taxon>Basidiomycota</taxon>
        <taxon>Agaricomycotina</taxon>
        <taxon>Agaricomycetes</taxon>
        <taxon>Agaricomycetidae</taxon>
        <taxon>Boletales</taxon>
        <taxon>Suillineae</taxon>
        <taxon>Suillaceae</taxon>
        <taxon>Suillus</taxon>
    </lineage>
</organism>
<dbReference type="Proteomes" id="UP000714275">
    <property type="component" value="Unassembled WGS sequence"/>
</dbReference>
<evidence type="ECO:0000313" key="1">
    <source>
        <dbReference type="EMBL" id="KAG1774439.1"/>
    </source>
</evidence>
<accession>A0A9P6ZPP7</accession>